<feature type="region of interest" description="Disordered" evidence="1">
    <location>
        <begin position="178"/>
        <end position="242"/>
    </location>
</feature>
<protein>
    <submittedName>
        <fullName evidence="2">Uncharacterized protein</fullName>
    </submittedName>
</protein>
<proteinExistence type="predicted"/>
<feature type="compositionally biased region" description="Basic and acidic residues" evidence="1">
    <location>
        <begin position="201"/>
        <end position="214"/>
    </location>
</feature>
<feature type="compositionally biased region" description="Pro residues" evidence="1">
    <location>
        <begin position="51"/>
        <end position="60"/>
    </location>
</feature>
<gene>
    <name evidence="2" type="ORF">Rsub_08650</name>
</gene>
<evidence type="ECO:0000313" key="3">
    <source>
        <dbReference type="Proteomes" id="UP000247498"/>
    </source>
</evidence>
<accession>A0A2V0P732</accession>
<dbReference type="EMBL" id="BDRX01000068">
    <property type="protein sequence ID" value="GBF95668.1"/>
    <property type="molecule type" value="Genomic_DNA"/>
</dbReference>
<evidence type="ECO:0000256" key="1">
    <source>
        <dbReference type="SAM" id="MobiDB-lite"/>
    </source>
</evidence>
<dbReference type="Proteomes" id="UP000247498">
    <property type="component" value="Unassembled WGS sequence"/>
</dbReference>
<feature type="region of interest" description="Disordered" evidence="1">
    <location>
        <begin position="255"/>
        <end position="285"/>
    </location>
</feature>
<name>A0A2V0P732_9CHLO</name>
<reference evidence="2 3" key="1">
    <citation type="journal article" date="2018" name="Sci. Rep.">
        <title>Raphidocelis subcapitata (=Pseudokirchneriella subcapitata) provides an insight into genome evolution and environmental adaptations in the Sphaeropleales.</title>
        <authorList>
            <person name="Suzuki S."/>
            <person name="Yamaguchi H."/>
            <person name="Nakajima N."/>
            <person name="Kawachi M."/>
        </authorList>
    </citation>
    <scope>NUCLEOTIDE SEQUENCE [LARGE SCALE GENOMIC DNA]</scope>
    <source>
        <strain evidence="2 3">NIES-35</strain>
    </source>
</reference>
<keyword evidence="3" id="KW-1185">Reference proteome</keyword>
<dbReference type="AlphaFoldDB" id="A0A2V0P732"/>
<dbReference type="OrthoDB" id="10553977at2759"/>
<dbReference type="InParanoid" id="A0A2V0P732"/>
<feature type="region of interest" description="Disordered" evidence="1">
    <location>
        <begin position="23"/>
        <end position="146"/>
    </location>
</feature>
<evidence type="ECO:0000313" key="2">
    <source>
        <dbReference type="EMBL" id="GBF95668.1"/>
    </source>
</evidence>
<comment type="caution">
    <text evidence="2">The sequence shown here is derived from an EMBL/GenBank/DDBJ whole genome shotgun (WGS) entry which is preliminary data.</text>
</comment>
<feature type="compositionally biased region" description="Low complexity" evidence="1">
    <location>
        <begin position="101"/>
        <end position="120"/>
    </location>
</feature>
<sequence>MRGTLVPGCLWHPAPGHCRPCPASWWGPRQSASTTCRAARGRTRKEEPEPAPEPSEPPPPRKGRARKSTSAAGPEAAAAPPPPPPASAAEPAKPAKRARKSSAAAAAAAAEEGGAPAAEPAKPRRSRARSSTAAAPPPAAAPAAAPAASLLDPLAFSGPPSPGEDVFYFEARGKVTASQELDAMEDEGPTRLHLGFSDPLHSMEDQSFHHEQELLPRGSVGAGRGGARVRAPPPPAGASPAAAAAAAAGAAAAAEAEEARQQRDAAGAGAAGKQRRQRSEQEEEGWAKWRAFKAGELPPDEMAYYRGLQEADAQRGGLPEWLQPKNTAELAMLRHNLEFQRRLVRGWEEVSFLEQGFAIHHYQNETGHNRYMNARQLAGYLAQIELEDHENPDPEVMRFNAWSRAEHRFAADYDAFNAHLSDPRNMEAQRIKLAPGAEDAEDVDILDDVLLLSDQAPPAPPGARDAASDAALAPASDGGAVAAEGLDRWLAGVLPGGGADAAARGFADELFADDDAAGDEELEAAI</sequence>
<feature type="compositionally biased region" description="Low complexity" evidence="1">
    <location>
        <begin position="68"/>
        <end position="78"/>
    </location>
</feature>
<organism evidence="2 3">
    <name type="scientific">Raphidocelis subcapitata</name>
    <dbReference type="NCBI Taxonomy" id="307507"/>
    <lineage>
        <taxon>Eukaryota</taxon>
        <taxon>Viridiplantae</taxon>
        <taxon>Chlorophyta</taxon>
        <taxon>core chlorophytes</taxon>
        <taxon>Chlorophyceae</taxon>
        <taxon>CS clade</taxon>
        <taxon>Sphaeropleales</taxon>
        <taxon>Selenastraceae</taxon>
        <taxon>Raphidocelis</taxon>
    </lineage>
</organism>